<dbReference type="EMBL" id="PHNJ01000002">
    <property type="protein sequence ID" value="TYL39997.1"/>
    <property type="molecule type" value="Genomic_DNA"/>
</dbReference>
<feature type="coiled-coil region" evidence="1">
    <location>
        <begin position="5"/>
        <end position="32"/>
    </location>
</feature>
<dbReference type="AlphaFoldDB" id="A0A8J8TTR6"/>
<reference evidence="2" key="1">
    <citation type="submission" date="2017-11" db="EMBL/GenBank/DDBJ databases">
        <authorList>
            <person name="Kajale S.C."/>
            <person name="Sharma A."/>
        </authorList>
    </citation>
    <scope>NUCLEOTIDE SEQUENCE</scope>
    <source>
        <strain evidence="2">LS1_42</strain>
    </source>
</reference>
<evidence type="ECO:0000313" key="3">
    <source>
        <dbReference type="Proteomes" id="UP000766904"/>
    </source>
</evidence>
<keyword evidence="3" id="KW-1185">Reference proteome</keyword>
<sequence>MLLRLETLATRLEAAETRQQQLERTVAGLARESGLSVGSPCTRCDRSNILMKSGFMYCPECGYKQSI</sequence>
<protein>
    <submittedName>
        <fullName evidence="2">Uncharacterized protein</fullName>
    </submittedName>
</protein>
<comment type="caution">
    <text evidence="2">The sequence shown here is derived from an EMBL/GenBank/DDBJ whole genome shotgun (WGS) entry which is preliminary data.</text>
</comment>
<evidence type="ECO:0000256" key="1">
    <source>
        <dbReference type="SAM" id="Coils"/>
    </source>
</evidence>
<organism evidence="2 3">
    <name type="scientific">Natronococcus pandeyae</name>
    <dbReference type="NCBI Taxonomy" id="2055836"/>
    <lineage>
        <taxon>Archaea</taxon>
        <taxon>Methanobacteriati</taxon>
        <taxon>Methanobacteriota</taxon>
        <taxon>Stenosarchaea group</taxon>
        <taxon>Halobacteria</taxon>
        <taxon>Halobacteriales</taxon>
        <taxon>Natrialbaceae</taxon>
        <taxon>Natronococcus</taxon>
    </lineage>
</organism>
<keyword evidence="1" id="KW-0175">Coiled coil</keyword>
<dbReference type="Proteomes" id="UP000766904">
    <property type="component" value="Unassembled WGS sequence"/>
</dbReference>
<gene>
    <name evidence="2" type="ORF">CV102_06215</name>
</gene>
<name>A0A8J8TTR6_9EURY</name>
<evidence type="ECO:0000313" key="2">
    <source>
        <dbReference type="EMBL" id="TYL39997.1"/>
    </source>
</evidence>
<accession>A0A8J8TTR6</accession>
<proteinExistence type="predicted"/>